<keyword evidence="3" id="KW-1185">Reference proteome</keyword>
<dbReference type="SUPFAM" id="SSF63825">
    <property type="entry name" value="YWTD domain"/>
    <property type="match status" value="1"/>
</dbReference>
<evidence type="ECO:0000313" key="3">
    <source>
        <dbReference type="Proteomes" id="UP000593567"/>
    </source>
</evidence>
<dbReference type="Proteomes" id="UP000593567">
    <property type="component" value="Unassembled WGS sequence"/>
</dbReference>
<dbReference type="Gene3D" id="2.120.10.30">
    <property type="entry name" value="TolB, C-terminal domain"/>
    <property type="match status" value="1"/>
</dbReference>
<dbReference type="EMBL" id="VXIV02000533">
    <property type="protein sequence ID" value="KAF6037663.1"/>
    <property type="molecule type" value="Genomic_DNA"/>
</dbReference>
<protein>
    <submittedName>
        <fullName evidence="2">Uncharacterized protein</fullName>
    </submittedName>
</protein>
<dbReference type="AlphaFoldDB" id="A0A7J7KHF9"/>
<organism evidence="2 3">
    <name type="scientific">Bugula neritina</name>
    <name type="common">Brown bryozoan</name>
    <name type="synonym">Sertularia neritina</name>
    <dbReference type="NCBI Taxonomy" id="10212"/>
    <lineage>
        <taxon>Eukaryota</taxon>
        <taxon>Metazoa</taxon>
        <taxon>Spiralia</taxon>
        <taxon>Lophotrochozoa</taxon>
        <taxon>Bryozoa</taxon>
        <taxon>Gymnolaemata</taxon>
        <taxon>Cheilostomatida</taxon>
        <taxon>Flustrina</taxon>
        <taxon>Buguloidea</taxon>
        <taxon>Bugulidae</taxon>
        <taxon>Bugula</taxon>
    </lineage>
</organism>
<proteinExistence type="predicted"/>
<sequence>MPPRLSIMFDGPTLVALRRRCLKGEGRETPWSRHPPLPLLNPSGKYRMEYPPSRTDSIILHPGPVIKNIDNTDGLKTREINFLASEQFSLWKKTNQLLEDAIEMPKMADTKYSCEFSYHLSILWKDEYLAQMRDRNFQHKAVIPVAYYTDVADGGGHNILASRRGGFDVLDTSKVSESSSSVGGSGYEIVKSVAIEEGGIVWSIQKYENCIYTLCEVNNQLQVVVFDANTYVEVKRWSVTITMEQTVSASSESVDLKVWSDIPLCVLVTSRTTTLLKHGIATLLVRNTQFDAADLFNNLVKFHPDGLPEAVLKEINIIATILSKLHHPNLLDIEGIRLDISWDHENRVLQNMPSLSKFQLEHIEDNLIQEISSGIQLLEDDIIKSSPTVETLTLVEEAMKKLQSPTPAEQREAIKGLAAGLVAGVIDKSPLSLTRLIDMLRGTFPETVNECLQYIDSSHSQILDNGGKLEEDHEIQELLAQYKRCVNFFVGDLRCLPFKSSDMITKDLVEMRPTAEELTLIITEYDEVISRTKSSDTTDTDRINLLAREQYSIWRQANHHLAGLLDGKESGALDETTGDTQELQEKKTDLTEQEVNISAQSSSQTTPIPKHLGGTQTVPSDIPLCVLIVNRIRTLLVKALALHLVRKSEYNMADLIDRLSSVLPADYGKTSIKELNIIAKITSKIQPKEAVEGQTTPGTIKWDNKHNRLENVPTGLRVQLASLPSWSLKVRCLNISLLEDVIIKTLPTVATLTLVEESMKKLQSPTPAEQIEAIEGLVAGLVAGVLDKSPPSLTLLIDMFHGEFPPSVINLLKIINNNQVQAMKSGKKNGNIELREDLITAFKDCVTFLIKDFKCLPVTEAAEACNEYLQLSLTADEWKMTFSQYDRIITSIDNTDGAKTEEINLLANEQFSLWKKTNQLLGDSIEIPNIADIKPSYKKKDEYSTPVGGAVGYSSSQLEGMTMMENLKLSEGAAGDSIPQHKAGTGLQYSLGDYSVILEGDYTDVTDSGGHNILVGRKGGFDVLDTSKVSESSSSVGGSGYERVKSVTVKWAGYVESIQKYENCIYTLCYGVNDQLQVVVFDANTYVEVKRWPVPELVPHKARLAVCDEKVYITDHRHKQLTVIPVDGKHLTNITHSSFIQPSALSVCPPHSIIICDLSANRVHKLDTTTDDIIWSSTAVKGPAVVCCDHTRGEVWVWSYYANSFCILDSETGKQKQIVSTTRDLQHLLN</sequence>
<dbReference type="InterPro" id="IPR011042">
    <property type="entry name" value="6-blade_b-propeller_TolB-like"/>
</dbReference>
<reference evidence="2" key="1">
    <citation type="submission" date="2020-06" db="EMBL/GenBank/DDBJ databases">
        <title>Draft genome of Bugula neritina, a colonial animal packing powerful symbionts and potential medicines.</title>
        <authorList>
            <person name="Rayko M."/>
        </authorList>
    </citation>
    <scope>NUCLEOTIDE SEQUENCE [LARGE SCALE GENOMIC DNA]</scope>
    <source>
        <strain evidence="2">Kwan_BN1</strain>
    </source>
</reference>
<feature type="region of interest" description="Disordered" evidence="1">
    <location>
        <begin position="569"/>
        <end position="608"/>
    </location>
</feature>
<evidence type="ECO:0000313" key="2">
    <source>
        <dbReference type="EMBL" id="KAF6037663.1"/>
    </source>
</evidence>
<comment type="caution">
    <text evidence="2">The sequence shown here is derived from an EMBL/GenBank/DDBJ whole genome shotgun (WGS) entry which is preliminary data.</text>
</comment>
<feature type="compositionally biased region" description="Polar residues" evidence="1">
    <location>
        <begin position="593"/>
        <end position="607"/>
    </location>
</feature>
<name>A0A7J7KHF9_BUGNE</name>
<gene>
    <name evidence="2" type="ORF">EB796_004025</name>
</gene>
<evidence type="ECO:0000256" key="1">
    <source>
        <dbReference type="SAM" id="MobiDB-lite"/>
    </source>
</evidence>
<dbReference type="OrthoDB" id="111250at2759"/>
<accession>A0A7J7KHF9</accession>